<keyword evidence="1" id="KW-0732">Signal</keyword>
<feature type="signal peptide" evidence="1">
    <location>
        <begin position="1"/>
        <end position="18"/>
    </location>
</feature>
<sequence length="134" mass="15593">MLCRVAFFTLLVLSLVQEDSCYSCKGKSRVSEKKRKILDLTDTVADELNSILQRKKHKKLLESVMEKLQDKICSTKLDSDMVTSITNQFEKIQSKLKKGSLTKGDIISFLEDDSLEKVEEYFYKLFNKKSHRKF</sequence>
<gene>
    <name evidence="2" type="ORF">XELAEV_18034502mg</name>
</gene>
<feature type="chain" id="PRO_5037584616" evidence="1">
    <location>
        <begin position="19"/>
        <end position="134"/>
    </location>
</feature>
<name>A0A974CF20_XENLA</name>
<evidence type="ECO:0000313" key="3">
    <source>
        <dbReference type="Proteomes" id="UP000694892"/>
    </source>
</evidence>
<dbReference type="Proteomes" id="UP000694892">
    <property type="component" value="Chromosome 7L"/>
</dbReference>
<dbReference type="EMBL" id="CM004478">
    <property type="protein sequence ID" value="OCT71526.1"/>
    <property type="molecule type" value="Genomic_DNA"/>
</dbReference>
<accession>A0A974CF20</accession>
<protein>
    <submittedName>
        <fullName evidence="2">Uncharacterized protein</fullName>
    </submittedName>
</protein>
<proteinExistence type="predicted"/>
<evidence type="ECO:0000313" key="2">
    <source>
        <dbReference type="EMBL" id="OCT71526.1"/>
    </source>
</evidence>
<reference evidence="3" key="1">
    <citation type="journal article" date="2016" name="Nature">
        <title>Genome evolution in the allotetraploid frog Xenopus laevis.</title>
        <authorList>
            <person name="Session A.M."/>
            <person name="Uno Y."/>
            <person name="Kwon T."/>
            <person name="Chapman J.A."/>
            <person name="Toyoda A."/>
            <person name="Takahashi S."/>
            <person name="Fukui A."/>
            <person name="Hikosaka A."/>
            <person name="Suzuki A."/>
            <person name="Kondo M."/>
            <person name="van Heeringen S.J."/>
            <person name="Quigley I."/>
            <person name="Heinz S."/>
            <person name="Ogino H."/>
            <person name="Ochi H."/>
            <person name="Hellsten U."/>
            <person name="Lyons J.B."/>
            <person name="Simakov O."/>
            <person name="Putnam N."/>
            <person name="Stites J."/>
            <person name="Kuroki Y."/>
            <person name="Tanaka T."/>
            <person name="Michiue T."/>
            <person name="Watanabe M."/>
            <person name="Bogdanovic O."/>
            <person name="Lister R."/>
            <person name="Georgiou G."/>
            <person name="Paranjpe S.S."/>
            <person name="van Kruijsbergen I."/>
            <person name="Shu S."/>
            <person name="Carlson J."/>
            <person name="Kinoshita T."/>
            <person name="Ohta Y."/>
            <person name="Mawaribuchi S."/>
            <person name="Jenkins J."/>
            <person name="Grimwood J."/>
            <person name="Schmutz J."/>
            <person name="Mitros T."/>
            <person name="Mozaffari S.V."/>
            <person name="Suzuki Y."/>
            <person name="Haramoto Y."/>
            <person name="Yamamoto T.S."/>
            <person name="Takagi C."/>
            <person name="Heald R."/>
            <person name="Miller K."/>
            <person name="Haudenschild C."/>
            <person name="Kitzman J."/>
            <person name="Nakayama T."/>
            <person name="Izutsu Y."/>
            <person name="Robert J."/>
            <person name="Fortriede J."/>
            <person name="Burns K."/>
            <person name="Lotay V."/>
            <person name="Karimi K."/>
            <person name="Yasuoka Y."/>
            <person name="Dichmann D.S."/>
            <person name="Flajnik M.F."/>
            <person name="Houston D.W."/>
            <person name="Shendure J."/>
            <person name="DuPasquier L."/>
            <person name="Vize P.D."/>
            <person name="Zorn A.M."/>
            <person name="Ito M."/>
            <person name="Marcotte E.M."/>
            <person name="Wallingford J.B."/>
            <person name="Ito Y."/>
            <person name="Asashima M."/>
            <person name="Ueno N."/>
            <person name="Matsuda Y."/>
            <person name="Veenstra G.J."/>
            <person name="Fujiyama A."/>
            <person name="Harland R.M."/>
            <person name="Taira M."/>
            <person name="Rokhsar D.S."/>
        </authorList>
    </citation>
    <scope>NUCLEOTIDE SEQUENCE [LARGE SCALE GENOMIC DNA]</scope>
    <source>
        <strain evidence="3">J</strain>
    </source>
</reference>
<evidence type="ECO:0000256" key="1">
    <source>
        <dbReference type="SAM" id="SignalP"/>
    </source>
</evidence>
<dbReference type="AlphaFoldDB" id="A0A974CF20"/>
<organism evidence="2 3">
    <name type="scientific">Xenopus laevis</name>
    <name type="common">African clawed frog</name>
    <dbReference type="NCBI Taxonomy" id="8355"/>
    <lineage>
        <taxon>Eukaryota</taxon>
        <taxon>Metazoa</taxon>
        <taxon>Chordata</taxon>
        <taxon>Craniata</taxon>
        <taxon>Vertebrata</taxon>
        <taxon>Euteleostomi</taxon>
        <taxon>Amphibia</taxon>
        <taxon>Batrachia</taxon>
        <taxon>Anura</taxon>
        <taxon>Pipoidea</taxon>
        <taxon>Pipidae</taxon>
        <taxon>Xenopodinae</taxon>
        <taxon>Xenopus</taxon>
        <taxon>Xenopus</taxon>
    </lineage>
</organism>